<evidence type="ECO:0008006" key="7">
    <source>
        <dbReference type="Google" id="ProtNLM"/>
    </source>
</evidence>
<evidence type="ECO:0000313" key="5">
    <source>
        <dbReference type="EnsemblMetazoa" id="RPRC002138-PA"/>
    </source>
</evidence>
<dbReference type="EnsemblMetazoa" id="RPRC002138-RA">
    <property type="protein sequence ID" value="RPRC002138-PA"/>
    <property type="gene ID" value="RPRC002138"/>
</dbReference>
<keyword evidence="2" id="KW-0964">Secreted</keyword>
<dbReference type="VEuPathDB" id="VectorBase:RPRC002138"/>
<reference evidence="5" key="1">
    <citation type="submission" date="2015-05" db="UniProtKB">
        <authorList>
            <consortium name="EnsemblMetazoa"/>
        </authorList>
    </citation>
    <scope>IDENTIFICATION</scope>
</reference>
<name>T1HDL7_RHOPR</name>
<keyword evidence="6" id="KW-1185">Reference proteome</keyword>
<dbReference type="AlphaFoldDB" id="T1HDL7"/>
<accession>T1HDL7</accession>
<dbReference type="GO" id="GO:0030682">
    <property type="term" value="P:symbiont-mediated perturbation of host defenses"/>
    <property type="evidence" value="ECO:0007669"/>
    <property type="project" value="InterPro"/>
</dbReference>
<dbReference type="InterPro" id="IPR005657">
    <property type="entry name" value="Triabi/Procalin"/>
</dbReference>
<sequence>MNTFLAIAFFFRILTFAFAIDGGADDDDDDDGLTKCDDVQPMNDFDSDKYFEKLTHVYTTHSRGGDRLGVCLELKTSKDSSGAISYNYEFNGNGKPEDWIKAYTVNCTGTEDSEHKGQFSFDCTQKLDLDLESIKEDLLKEAKTDKEKAEVEEGIKNTDEGVHKDEFPLKVAVLSTDYKEYALIHSCADMKIENTTYLVDNYVVFNVKEDAELPEEVKQKFKGYGWQENKFVTREICKNAEIKK</sequence>
<dbReference type="GO" id="GO:0005576">
    <property type="term" value="C:extracellular region"/>
    <property type="evidence" value="ECO:0007669"/>
    <property type="project" value="UniProtKB-SubCell"/>
</dbReference>
<evidence type="ECO:0000256" key="1">
    <source>
        <dbReference type="ARBA" id="ARBA00004613"/>
    </source>
</evidence>
<dbReference type="EMBL" id="ACPB03022529">
    <property type="status" value="NOT_ANNOTATED_CDS"/>
    <property type="molecule type" value="Genomic_DNA"/>
</dbReference>
<dbReference type="Pfam" id="PF03973">
    <property type="entry name" value="Triabin"/>
    <property type="match status" value="2"/>
</dbReference>
<evidence type="ECO:0000256" key="2">
    <source>
        <dbReference type="ARBA" id="ARBA00022525"/>
    </source>
</evidence>
<evidence type="ECO:0000256" key="4">
    <source>
        <dbReference type="ARBA" id="ARBA00034121"/>
    </source>
</evidence>
<dbReference type="InterPro" id="IPR012674">
    <property type="entry name" value="Calycin"/>
</dbReference>
<comment type="similarity">
    <text evidence="4">Belongs to the calycin superfamily. Triabin family.</text>
</comment>
<dbReference type="SUPFAM" id="SSF50814">
    <property type="entry name" value="Lipocalins"/>
    <property type="match status" value="1"/>
</dbReference>
<protein>
    <recommendedName>
        <fullName evidence="7">Pallidipin-like lipocalin</fullName>
    </recommendedName>
</protein>
<organism evidence="5 6">
    <name type="scientific">Rhodnius prolixus</name>
    <name type="common">Triatomid bug</name>
    <dbReference type="NCBI Taxonomy" id="13249"/>
    <lineage>
        <taxon>Eukaryota</taxon>
        <taxon>Metazoa</taxon>
        <taxon>Ecdysozoa</taxon>
        <taxon>Arthropoda</taxon>
        <taxon>Hexapoda</taxon>
        <taxon>Insecta</taxon>
        <taxon>Pterygota</taxon>
        <taxon>Neoptera</taxon>
        <taxon>Paraneoptera</taxon>
        <taxon>Hemiptera</taxon>
        <taxon>Heteroptera</taxon>
        <taxon>Panheteroptera</taxon>
        <taxon>Cimicomorpha</taxon>
        <taxon>Reduviidae</taxon>
        <taxon>Triatominae</taxon>
        <taxon>Rhodnius</taxon>
    </lineage>
</organism>
<dbReference type="Proteomes" id="UP000015103">
    <property type="component" value="Unassembled WGS sequence"/>
</dbReference>
<evidence type="ECO:0000313" key="6">
    <source>
        <dbReference type="Proteomes" id="UP000015103"/>
    </source>
</evidence>
<dbReference type="HOGENOM" id="CLU_1139233_0_0_1"/>
<comment type="subcellular location">
    <subcellularLocation>
        <location evidence="1">Secreted</location>
    </subcellularLocation>
</comment>
<keyword evidence="3" id="KW-0732">Signal</keyword>
<dbReference type="Gene3D" id="2.40.128.20">
    <property type="match status" value="1"/>
</dbReference>
<proteinExistence type="inferred from homology"/>
<dbReference type="InParanoid" id="T1HDL7"/>
<evidence type="ECO:0000256" key="3">
    <source>
        <dbReference type="ARBA" id="ARBA00022729"/>
    </source>
</evidence>